<feature type="transmembrane region" description="Helical" evidence="6">
    <location>
        <begin position="290"/>
        <end position="312"/>
    </location>
</feature>
<dbReference type="PANTHER" id="PTHR22950:SF188">
    <property type="entry name" value="PROTON-COUPLED AMINO ACID TRANSPORTER 1"/>
    <property type="match status" value="1"/>
</dbReference>
<keyword evidence="4 6" id="KW-0472">Membrane</keyword>
<dbReference type="Proteomes" id="UP000694720">
    <property type="component" value="Unplaced"/>
</dbReference>
<dbReference type="GO" id="GO:0016020">
    <property type="term" value="C:membrane"/>
    <property type="evidence" value="ECO:0007669"/>
    <property type="project" value="UniProtKB-SubCell"/>
</dbReference>
<feature type="region of interest" description="Disordered" evidence="5">
    <location>
        <begin position="1"/>
        <end position="32"/>
    </location>
</feature>
<dbReference type="PANTHER" id="PTHR22950">
    <property type="entry name" value="AMINO ACID TRANSPORTER"/>
    <property type="match status" value="1"/>
</dbReference>
<evidence type="ECO:0000256" key="2">
    <source>
        <dbReference type="ARBA" id="ARBA00022692"/>
    </source>
</evidence>
<evidence type="ECO:0000313" key="9">
    <source>
        <dbReference type="Proteomes" id="UP000694720"/>
    </source>
</evidence>
<feature type="transmembrane region" description="Helical" evidence="6">
    <location>
        <begin position="75"/>
        <end position="99"/>
    </location>
</feature>
<feature type="compositionally biased region" description="Basic and acidic residues" evidence="5">
    <location>
        <begin position="1"/>
        <end position="15"/>
    </location>
</feature>
<evidence type="ECO:0000256" key="4">
    <source>
        <dbReference type="ARBA" id="ARBA00023136"/>
    </source>
</evidence>
<dbReference type="AlphaFoldDB" id="A0A8D1A7M2"/>
<evidence type="ECO:0000256" key="6">
    <source>
        <dbReference type="SAM" id="Phobius"/>
    </source>
</evidence>
<feature type="transmembrane region" description="Helical" evidence="6">
    <location>
        <begin position="259"/>
        <end position="278"/>
    </location>
</feature>
<evidence type="ECO:0000256" key="5">
    <source>
        <dbReference type="SAM" id="MobiDB-lite"/>
    </source>
</evidence>
<reference evidence="8" key="1">
    <citation type="submission" date="2025-08" db="UniProtKB">
        <authorList>
            <consortium name="Ensembl"/>
        </authorList>
    </citation>
    <scope>IDENTIFICATION</scope>
</reference>
<organism evidence="8 9">
    <name type="scientific">Sus scrofa</name>
    <name type="common">Pig</name>
    <dbReference type="NCBI Taxonomy" id="9823"/>
    <lineage>
        <taxon>Eukaryota</taxon>
        <taxon>Metazoa</taxon>
        <taxon>Chordata</taxon>
        <taxon>Craniata</taxon>
        <taxon>Vertebrata</taxon>
        <taxon>Euteleostomi</taxon>
        <taxon>Mammalia</taxon>
        <taxon>Eutheria</taxon>
        <taxon>Laurasiatheria</taxon>
        <taxon>Artiodactyla</taxon>
        <taxon>Suina</taxon>
        <taxon>Suidae</taxon>
        <taxon>Sus</taxon>
    </lineage>
</organism>
<evidence type="ECO:0000313" key="8">
    <source>
        <dbReference type="Ensembl" id="ENSSSCP00035026274.1"/>
    </source>
</evidence>
<accession>A0A8D1A7M2</accession>
<proteinExistence type="predicted"/>
<feature type="transmembrane region" description="Helical" evidence="6">
    <location>
        <begin position="218"/>
        <end position="239"/>
    </location>
</feature>
<feature type="transmembrane region" description="Helical" evidence="6">
    <location>
        <begin position="327"/>
        <end position="353"/>
    </location>
</feature>
<evidence type="ECO:0000256" key="1">
    <source>
        <dbReference type="ARBA" id="ARBA00004141"/>
    </source>
</evidence>
<keyword evidence="2 6" id="KW-0812">Transmembrane</keyword>
<feature type="transmembrane region" description="Helical" evidence="6">
    <location>
        <begin position="194"/>
        <end position="211"/>
    </location>
</feature>
<name>A0A8D1A7M2_PIG</name>
<feature type="transmembrane region" description="Helical" evidence="6">
    <location>
        <begin position="362"/>
        <end position="383"/>
    </location>
</feature>
<keyword evidence="3 6" id="KW-1133">Transmembrane helix</keyword>
<dbReference type="Pfam" id="PF01490">
    <property type="entry name" value="Aa_trans"/>
    <property type="match status" value="1"/>
</dbReference>
<sequence>MSTQRLRNEDYRDYSSTDVSPEESPSDTLNNFSSPGSYQRFGESSSTTWFQTLIHLLKGNIGTGLLGLPLAIKNAGILMGPLSLLLMGLVAVHCMGLLVKCAHHFCHRLNKPFLDYGDTVMYGLEASPSAWLRNHAHWGRHIVDFFLIVTQLGFCSVYFVFLADNFKQVIEAANGTTNNCHNNETVILTPTMDSRLYMASFLPFLVLLVFIRNLRVLSVFSLLANVTMLVSLVMIYQFIVQEIPDPSHLPLVASWKTYPLFFGTAIFAFEGIGMVLPLENKMKDPQKFSLILYVGMAIVSALYISLGTLGYLQFGAAIQGLYQSVKLLYSIGIFFTYALQFYVPAEIIIPFFVSRAPEPWRLVIDLSVRTVLVCLTCVVAILVPRLDLVLSLVGSVSSSALALIIPPLLEIATYYSEGLSPLAIIKDALISMLGFLGFVVGTGVTLYELIQPSSAPIFINSTSAFV</sequence>
<comment type="subcellular location">
    <subcellularLocation>
        <location evidence="1">Membrane</location>
        <topology evidence="1">Multi-pass membrane protein</topology>
    </subcellularLocation>
</comment>
<feature type="transmembrane region" description="Helical" evidence="6">
    <location>
        <begin position="389"/>
        <end position="409"/>
    </location>
</feature>
<feature type="transmembrane region" description="Helical" evidence="6">
    <location>
        <begin position="429"/>
        <end position="450"/>
    </location>
</feature>
<protein>
    <submittedName>
        <fullName evidence="8">Solute carrier family 36 member 1</fullName>
    </submittedName>
</protein>
<evidence type="ECO:0000259" key="7">
    <source>
        <dbReference type="Pfam" id="PF01490"/>
    </source>
</evidence>
<feature type="domain" description="Amino acid transporter transmembrane" evidence="7">
    <location>
        <begin position="46"/>
        <end position="445"/>
    </location>
</feature>
<feature type="transmembrane region" description="Helical" evidence="6">
    <location>
        <begin position="142"/>
        <end position="161"/>
    </location>
</feature>
<dbReference type="Ensembl" id="ENSSSCT00035064900.1">
    <property type="protein sequence ID" value="ENSSSCP00035026274.1"/>
    <property type="gene ID" value="ENSSSCG00035048711.1"/>
</dbReference>
<evidence type="ECO:0000256" key="3">
    <source>
        <dbReference type="ARBA" id="ARBA00022989"/>
    </source>
</evidence>
<dbReference type="InterPro" id="IPR013057">
    <property type="entry name" value="AA_transpt_TM"/>
</dbReference>